<proteinExistence type="predicted"/>
<dbReference type="Pfam" id="PF12838">
    <property type="entry name" value="Fer4_7"/>
    <property type="match status" value="1"/>
</dbReference>
<evidence type="ECO:0000313" key="9">
    <source>
        <dbReference type="EMBL" id="TBW38000.1"/>
    </source>
</evidence>
<comment type="cofactor">
    <cofactor evidence="1">
        <name>[4Fe-4S] cluster</name>
        <dbReference type="ChEBI" id="CHEBI:49883"/>
    </cofactor>
</comment>
<accession>A0A4Q9VQM1</accession>
<dbReference type="RefSeq" id="WP_131309277.1">
    <property type="nucleotide sequence ID" value="NZ_SJFN01000013.1"/>
</dbReference>
<dbReference type="GO" id="GO:0046872">
    <property type="term" value="F:metal ion binding"/>
    <property type="evidence" value="ECO:0007669"/>
    <property type="project" value="UniProtKB-KW"/>
</dbReference>
<dbReference type="AlphaFoldDB" id="A0A4Q9VQM1"/>
<keyword evidence="2" id="KW-0813">Transport</keyword>
<dbReference type="OrthoDB" id="9800445at2"/>
<evidence type="ECO:0000259" key="8">
    <source>
        <dbReference type="PROSITE" id="PS51379"/>
    </source>
</evidence>
<keyword evidence="10" id="KW-1185">Reference proteome</keyword>
<organism evidence="9 10">
    <name type="scientific">Siculibacillus lacustris</name>
    <dbReference type="NCBI Taxonomy" id="1549641"/>
    <lineage>
        <taxon>Bacteria</taxon>
        <taxon>Pseudomonadati</taxon>
        <taxon>Pseudomonadota</taxon>
        <taxon>Alphaproteobacteria</taxon>
        <taxon>Hyphomicrobiales</taxon>
        <taxon>Ancalomicrobiaceae</taxon>
        <taxon>Siculibacillus</taxon>
    </lineage>
</organism>
<keyword evidence="4" id="KW-0479">Metal-binding</keyword>
<comment type="caution">
    <text evidence="9">The sequence shown here is derived from an EMBL/GenBank/DDBJ whole genome shotgun (WGS) entry which is preliminary data.</text>
</comment>
<name>A0A4Q9VQM1_9HYPH</name>
<keyword evidence="6" id="KW-0408">Iron</keyword>
<reference evidence="9 10" key="1">
    <citation type="submission" date="2019-02" db="EMBL/GenBank/DDBJ databases">
        <title>Siculibacillus lacustris gen. nov., sp. nov., a new rosette-forming bacterium isolated from a freshwater crater lake (Lake St. Ana, Romania).</title>
        <authorList>
            <person name="Felfoldi T."/>
            <person name="Marton Z."/>
            <person name="Szabo A."/>
            <person name="Mentes A."/>
            <person name="Boka K."/>
            <person name="Marialigeti K."/>
            <person name="Mathe I."/>
            <person name="Koncz M."/>
            <person name="Schumann P."/>
            <person name="Toth E."/>
        </authorList>
    </citation>
    <scope>NUCLEOTIDE SEQUENCE [LARGE SCALE GENOMIC DNA]</scope>
    <source>
        <strain evidence="9 10">SA-279</strain>
    </source>
</reference>
<evidence type="ECO:0000256" key="1">
    <source>
        <dbReference type="ARBA" id="ARBA00001966"/>
    </source>
</evidence>
<dbReference type="Gene3D" id="3.30.70.20">
    <property type="match status" value="1"/>
</dbReference>
<dbReference type="PROSITE" id="PS51379">
    <property type="entry name" value="4FE4S_FER_2"/>
    <property type="match status" value="1"/>
</dbReference>
<evidence type="ECO:0000256" key="6">
    <source>
        <dbReference type="ARBA" id="ARBA00023004"/>
    </source>
</evidence>
<keyword evidence="7" id="KW-0411">Iron-sulfur</keyword>
<sequence>MAFKIVASQCTTCGACEFECPSAAIRFKGEVYIIDPAKCTECEGAFETQQCAAVCPVPKTCIKAAA</sequence>
<dbReference type="InterPro" id="IPR017900">
    <property type="entry name" value="4Fe4S_Fe_S_CS"/>
</dbReference>
<evidence type="ECO:0000256" key="3">
    <source>
        <dbReference type="ARBA" id="ARBA00022485"/>
    </source>
</evidence>
<feature type="domain" description="4Fe-4S ferredoxin-type" evidence="8">
    <location>
        <begin position="1"/>
        <end position="30"/>
    </location>
</feature>
<evidence type="ECO:0000256" key="7">
    <source>
        <dbReference type="ARBA" id="ARBA00023014"/>
    </source>
</evidence>
<evidence type="ECO:0000313" key="10">
    <source>
        <dbReference type="Proteomes" id="UP000292781"/>
    </source>
</evidence>
<evidence type="ECO:0000256" key="5">
    <source>
        <dbReference type="ARBA" id="ARBA00022982"/>
    </source>
</evidence>
<dbReference type="SUPFAM" id="SSF54862">
    <property type="entry name" value="4Fe-4S ferredoxins"/>
    <property type="match status" value="1"/>
</dbReference>
<gene>
    <name evidence="9" type="ORF">EYW49_10345</name>
</gene>
<evidence type="ECO:0000256" key="2">
    <source>
        <dbReference type="ARBA" id="ARBA00022448"/>
    </source>
</evidence>
<dbReference type="PROSITE" id="PS00198">
    <property type="entry name" value="4FE4S_FER_1"/>
    <property type="match status" value="1"/>
</dbReference>
<dbReference type="EMBL" id="SJFN01000013">
    <property type="protein sequence ID" value="TBW38000.1"/>
    <property type="molecule type" value="Genomic_DNA"/>
</dbReference>
<keyword evidence="5" id="KW-0249">Electron transport</keyword>
<dbReference type="Proteomes" id="UP000292781">
    <property type="component" value="Unassembled WGS sequence"/>
</dbReference>
<dbReference type="GO" id="GO:0051539">
    <property type="term" value="F:4 iron, 4 sulfur cluster binding"/>
    <property type="evidence" value="ECO:0007669"/>
    <property type="project" value="UniProtKB-KW"/>
</dbReference>
<dbReference type="FunFam" id="3.30.70.20:FF:000045">
    <property type="entry name" value="Ferredoxin, 4Fe-4S"/>
    <property type="match status" value="1"/>
</dbReference>
<dbReference type="InterPro" id="IPR017896">
    <property type="entry name" value="4Fe4S_Fe-S-bd"/>
</dbReference>
<protein>
    <submittedName>
        <fullName evidence="9">4Fe-4S dicluster domain-containing protein</fullName>
    </submittedName>
</protein>
<keyword evidence="3" id="KW-0004">4Fe-4S</keyword>
<evidence type="ECO:0000256" key="4">
    <source>
        <dbReference type="ARBA" id="ARBA00022723"/>
    </source>
</evidence>